<reference evidence="1 2" key="1">
    <citation type="journal article" date="2022" name="Plant J.">
        <title>Chromosome-level genome of Camellia lanceoleosa provides a valuable resource for understanding genome evolution and self-incompatibility.</title>
        <authorList>
            <person name="Gong W."/>
            <person name="Xiao S."/>
            <person name="Wang L."/>
            <person name="Liao Z."/>
            <person name="Chang Y."/>
            <person name="Mo W."/>
            <person name="Hu G."/>
            <person name="Li W."/>
            <person name="Zhao G."/>
            <person name="Zhu H."/>
            <person name="Hu X."/>
            <person name="Ji K."/>
            <person name="Xiang X."/>
            <person name="Song Q."/>
            <person name="Yuan D."/>
            <person name="Jin S."/>
            <person name="Zhang L."/>
        </authorList>
    </citation>
    <scope>NUCLEOTIDE SEQUENCE [LARGE SCALE GENOMIC DNA]</scope>
    <source>
        <strain evidence="1">SQ_2022a</strain>
    </source>
</reference>
<name>A0ACC0GN18_9ERIC</name>
<sequence length="575" mass="63703">MEKTWFLYLTALFLAQYCFLACFTMNASSFTTDQSALLAFKGHITFDNPHHILANNWSSATSVCDWIGVSCGKRHHRVVALNLPAMGIGGTIPPHIGNLSFLSYFNITNNTFQGHLPGELARLHLLNVVDFNFNKFSGGVPTWFGNLPKLQYLCLASNSFTGLVPPSIGNISTLESLDLRSNFLEGGVPEEIGYLTKLKWLQMGFNNLSGSIPPTIFNISSLQWIEFRHNMLSGSLPEDLCVFLPKLEFLRLSRNEFDGQIPTTLGECRELQFLSLSYNKFSGFIPKGIGNLTLLKILYLGVNDFTGKLPSSIGVSLPNLQILYLGKNDLSGIVLDSISNASKLVRLDIGYNRFNGLVPSSLGNLRLLEYISLVENNFTCESSSSELSFLISMSNCRELRTLWISNNPLNIILTASIGNLSNSLEKIDVSYCGIRGSIPSEIANLSNLAFLNMDGNELIGFIPTTIKSLSKLQRLDLNGNRIQGFIPVDLCYLKNLGLSLKCWVVDALPNAIVQVLDANLLTQDIEHNNAKVQCVSSLMQLALNCSADSPKERMIMKDVLVSIKKIRLRYVENCK</sequence>
<comment type="caution">
    <text evidence="1">The sequence shown here is derived from an EMBL/GenBank/DDBJ whole genome shotgun (WGS) entry which is preliminary data.</text>
</comment>
<accession>A0ACC0GN18</accession>
<protein>
    <submittedName>
        <fullName evidence="1">LRR receptor-like serine/threonine-protein kinase EFR</fullName>
    </submittedName>
</protein>
<evidence type="ECO:0000313" key="1">
    <source>
        <dbReference type="EMBL" id="KAI8001476.1"/>
    </source>
</evidence>
<organism evidence="1 2">
    <name type="scientific">Camellia lanceoleosa</name>
    <dbReference type="NCBI Taxonomy" id="1840588"/>
    <lineage>
        <taxon>Eukaryota</taxon>
        <taxon>Viridiplantae</taxon>
        <taxon>Streptophyta</taxon>
        <taxon>Embryophyta</taxon>
        <taxon>Tracheophyta</taxon>
        <taxon>Spermatophyta</taxon>
        <taxon>Magnoliopsida</taxon>
        <taxon>eudicotyledons</taxon>
        <taxon>Gunneridae</taxon>
        <taxon>Pentapetalae</taxon>
        <taxon>asterids</taxon>
        <taxon>Ericales</taxon>
        <taxon>Theaceae</taxon>
        <taxon>Camellia</taxon>
    </lineage>
</organism>
<gene>
    <name evidence="1" type="ORF">LOK49_LG09G02340</name>
</gene>
<evidence type="ECO:0000313" key="2">
    <source>
        <dbReference type="Proteomes" id="UP001060215"/>
    </source>
</evidence>
<dbReference type="Proteomes" id="UP001060215">
    <property type="component" value="Chromosome 8"/>
</dbReference>
<dbReference type="EMBL" id="CM045765">
    <property type="protein sequence ID" value="KAI8001476.1"/>
    <property type="molecule type" value="Genomic_DNA"/>
</dbReference>
<keyword evidence="2" id="KW-1185">Reference proteome</keyword>
<proteinExistence type="predicted"/>